<organism evidence="1 2">
    <name type="scientific">Aureobasidium melanogenum (strain CBS 110374)</name>
    <name type="common">Aureobasidium pullulans var. melanogenum</name>
    <dbReference type="NCBI Taxonomy" id="1043003"/>
    <lineage>
        <taxon>Eukaryota</taxon>
        <taxon>Fungi</taxon>
        <taxon>Dikarya</taxon>
        <taxon>Ascomycota</taxon>
        <taxon>Pezizomycotina</taxon>
        <taxon>Dothideomycetes</taxon>
        <taxon>Dothideomycetidae</taxon>
        <taxon>Dothideales</taxon>
        <taxon>Saccotheciaceae</taxon>
        <taxon>Aureobasidium</taxon>
    </lineage>
</organism>
<dbReference type="HOGENOM" id="CLU_2072671_0_0_1"/>
<dbReference type="GeneID" id="63918115"/>
<accession>A0A074WJH2</accession>
<gene>
    <name evidence="1" type="ORF">M437DRAFT_66425</name>
</gene>
<dbReference type="AlphaFoldDB" id="A0A074WJH2"/>
<reference evidence="1 2" key="1">
    <citation type="journal article" date="2014" name="BMC Genomics">
        <title>Genome sequencing of four Aureobasidium pullulans varieties: biotechnological potential, stress tolerance, and description of new species.</title>
        <authorList>
            <person name="Gostin Ar C."/>
            <person name="Ohm R.A."/>
            <person name="Kogej T."/>
            <person name="Sonjak S."/>
            <person name="Turk M."/>
            <person name="Zajc J."/>
            <person name="Zalar P."/>
            <person name="Grube M."/>
            <person name="Sun H."/>
            <person name="Han J."/>
            <person name="Sharma A."/>
            <person name="Chiniquy J."/>
            <person name="Ngan C.Y."/>
            <person name="Lipzen A."/>
            <person name="Barry K."/>
            <person name="Grigoriev I.V."/>
            <person name="Gunde-Cimerman N."/>
        </authorList>
    </citation>
    <scope>NUCLEOTIDE SEQUENCE [LARGE SCALE GENOMIC DNA]</scope>
    <source>
        <strain evidence="1 2">CBS 110374</strain>
    </source>
</reference>
<keyword evidence="2" id="KW-1185">Reference proteome</keyword>
<proteinExistence type="predicted"/>
<protein>
    <submittedName>
        <fullName evidence="1">Uncharacterized protein</fullName>
    </submittedName>
</protein>
<dbReference type="Proteomes" id="UP000030672">
    <property type="component" value="Unassembled WGS sequence"/>
</dbReference>
<evidence type="ECO:0000313" key="1">
    <source>
        <dbReference type="EMBL" id="KEQ62571.1"/>
    </source>
</evidence>
<sequence length="118" mass="13551">MYETISIDRGLEADEAVGCDWPISTTDKGRRELAGSQALIAVYRQYTNSRGEVGKYGNGLGSRTKQKLNMHPKEFNSASQMVKYFYDERFYDKPLIRQGMFQIHFFPSESCGYLCAQR</sequence>
<evidence type="ECO:0000313" key="2">
    <source>
        <dbReference type="Proteomes" id="UP000030672"/>
    </source>
</evidence>
<name>A0A074WJH2_AURM1</name>
<dbReference type="EMBL" id="KL584834">
    <property type="protein sequence ID" value="KEQ62571.1"/>
    <property type="molecule type" value="Genomic_DNA"/>
</dbReference>
<dbReference type="RefSeq" id="XP_040879594.1">
    <property type="nucleotide sequence ID" value="XM_041024742.1"/>
</dbReference>